<feature type="region of interest" description="Disordered" evidence="1">
    <location>
        <begin position="250"/>
        <end position="295"/>
    </location>
</feature>
<feature type="compositionally biased region" description="Low complexity" evidence="1">
    <location>
        <begin position="253"/>
        <end position="293"/>
    </location>
</feature>
<dbReference type="EMBL" id="JAYFSI010000011">
    <property type="protein sequence ID" value="MEA5365206.1"/>
    <property type="molecule type" value="Genomic_DNA"/>
</dbReference>
<accession>A0ABU5RG04</accession>
<reference evidence="3 4" key="1">
    <citation type="submission" date="2023-12" db="EMBL/GenBank/DDBJ databases">
        <title>Amycolatopsis sp. V23-08.</title>
        <authorList>
            <person name="Somphong A."/>
        </authorList>
    </citation>
    <scope>NUCLEOTIDE SEQUENCE [LARGE SCALE GENOMIC DNA]</scope>
    <source>
        <strain evidence="3 4">V23-08</strain>
    </source>
</reference>
<keyword evidence="2" id="KW-1133">Transmembrane helix</keyword>
<gene>
    <name evidence="3" type="ORF">VA596_37140</name>
</gene>
<sequence>MGVGAVLRVAAVTVDPGSDARCHVLIRNNGAVVDQFRFAVLGEARDWTVVKPERANLMPAQEVTVELTFSPPRGHEVLAGEYPFAVQVASREDPGGSVVQEGLVTVTEYAELSAELVPVNSSGARRGKHTLALDNLGNVEHSVDVRAADPDDKLTFTGRPKVPVLRPGTTTFVKLRARPRKYFWRGADRTWPFTVTVLSELTDPVDLDATFRQRPMLPRRTFLIFSLLIMLLMVLAVLLSTLLRAAPKTMAGPSPSIPLTSTSASSSASPSSTVSATSSAPSITPAAPTPTAAGVGGQGASAVRLVPATTTRLTISGTAYPGVSGPQLFSYVVPSGRTYRLTGLELANPGGDRGSVRVSLGNTQLAAYDLATTRQVSRELAGSVTAGGGQVITMAVTCANTDRPCTPTTTITAQQAS</sequence>
<protein>
    <recommendedName>
        <fullName evidence="5">Hydrolytic protein</fullName>
    </recommendedName>
</protein>
<evidence type="ECO:0000313" key="4">
    <source>
        <dbReference type="Proteomes" id="UP001304298"/>
    </source>
</evidence>
<dbReference type="RefSeq" id="WP_323333541.1">
    <property type="nucleotide sequence ID" value="NZ_JAYFSI010000011.1"/>
</dbReference>
<proteinExistence type="predicted"/>
<keyword evidence="4" id="KW-1185">Reference proteome</keyword>
<name>A0ABU5RG04_9PSEU</name>
<evidence type="ECO:0000256" key="1">
    <source>
        <dbReference type="SAM" id="MobiDB-lite"/>
    </source>
</evidence>
<evidence type="ECO:0000313" key="3">
    <source>
        <dbReference type="EMBL" id="MEA5365206.1"/>
    </source>
</evidence>
<evidence type="ECO:0008006" key="5">
    <source>
        <dbReference type="Google" id="ProtNLM"/>
    </source>
</evidence>
<evidence type="ECO:0000256" key="2">
    <source>
        <dbReference type="SAM" id="Phobius"/>
    </source>
</evidence>
<keyword evidence="2" id="KW-0472">Membrane</keyword>
<feature type="transmembrane region" description="Helical" evidence="2">
    <location>
        <begin position="222"/>
        <end position="243"/>
    </location>
</feature>
<keyword evidence="2" id="KW-0812">Transmembrane</keyword>
<organism evidence="3 4">
    <name type="scientific">Amycolatopsis heterodermiae</name>
    <dbReference type="NCBI Taxonomy" id="3110235"/>
    <lineage>
        <taxon>Bacteria</taxon>
        <taxon>Bacillati</taxon>
        <taxon>Actinomycetota</taxon>
        <taxon>Actinomycetes</taxon>
        <taxon>Pseudonocardiales</taxon>
        <taxon>Pseudonocardiaceae</taxon>
        <taxon>Amycolatopsis</taxon>
    </lineage>
</organism>
<dbReference type="Proteomes" id="UP001304298">
    <property type="component" value="Unassembled WGS sequence"/>
</dbReference>
<comment type="caution">
    <text evidence="3">The sequence shown here is derived from an EMBL/GenBank/DDBJ whole genome shotgun (WGS) entry which is preliminary data.</text>
</comment>